<protein>
    <submittedName>
        <fullName evidence="2">Uncharacterized protein</fullName>
    </submittedName>
</protein>
<dbReference type="AlphaFoldDB" id="X1SCD9"/>
<name>X1SCD9_9ZZZZ</name>
<feature type="non-terminal residue" evidence="2">
    <location>
        <position position="1"/>
    </location>
</feature>
<dbReference type="EMBL" id="BARW01000505">
    <property type="protein sequence ID" value="GAI65434.1"/>
    <property type="molecule type" value="Genomic_DNA"/>
</dbReference>
<evidence type="ECO:0000313" key="2">
    <source>
        <dbReference type="EMBL" id="GAI65434.1"/>
    </source>
</evidence>
<sequence length="44" mass="4578">AGTLATIYAVPPKPAGLPKALIFAVIVVVIIVVIVGLVLVKRRK</sequence>
<feature type="transmembrane region" description="Helical" evidence="1">
    <location>
        <begin position="20"/>
        <end position="40"/>
    </location>
</feature>
<accession>X1SCD9</accession>
<gene>
    <name evidence="2" type="ORF">S12H4_02167</name>
</gene>
<reference evidence="2" key="1">
    <citation type="journal article" date="2014" name="Front. Microbiol.">
        <title>High frequency of phylogenetically diverse reductive dehalogenase-homologous genes in deep subseafloor sedimentary metagenomes.</title>
        <authorList>
            <person name="Kawai M."/>
            <person name="Futagami T."/>
            <person name="Toyoda A."/>
            <person name="Takaki Y."/>
            <person name="Nishi S."/>
            <person name="Hori S."/>
            <person name="Arai W."/>
            <person name="Tsubouchi T."/>
            <person name="Morono Y."/>
            <person name="Uchiyama I."/>
            <person name="Ito T."/>
            <person name="Fujiyama A."/>
            <person name="Inagaki F."/>
            <person name="Takami H."/>
        </authorList>
    </citation>
    <scope>NUCLEOTIDE SEQUENCE</scope>
    <source>
        <strain evidence="2">Expedition CK06-06</strain>
    </source>
</reference>
<proteinExistence type="predicted"/>
<keyword evidence="1" id="KW-1133">Transmembrane helix</keyword>
<evidence type="ECO:0000256" key="1">
    <source>
        <dbReference type="SAM" id="Phobius"/>
    </source>
</evidence>
<comment type="caution">
    <text evidence="2">The sequence shown here is derived from an EMBL/GenBank/DDBJ whole genome shotgun (WGS) entry which is preliminary data.</text>
</comment>
<keyword evidence="1" id="KW-0472">Membrane</keyword>
<keyword evidence="1" id="KW-0812">Transmembrane</keyword>
<organism evidence="2">
    <name type="scientific">marine sediment metagenome</name>
    <dbReference type="NCBI Taxonomy" id="412755"/>
    <lineage>
        <taxon>unclassified sequences</taxon>
        <taxon>metagenomes</taxon>
        <taxon>ecological metagenomes</taxon>
    </lineage>
</organism>